<feature type="non-terminal residue" evidence="1">
    <location>
        <position position="1"/>
    </location>
</feature>
<organism evidence="1">
    <name type="scientific">marine sediment metagenome</name>
    <dbReference type="NCBI Taxonomy" id="412755"/>
    <lineage>
        <taxon>unclassified sequences</taxon>
        <taxon>metagenomes</taxon>
        <taxon>ecological metagenomes</taxon>
    </lineage>
</organism>
<comment type="caution">
    <text evidence="1">The sequence shown here is derived from an EMBL/GenBank/DDBJ whole genome shotgun (WGS) entry which is preliminary data.</text>
</comment>
<name>X1TKM7_9ZZZZ</name>
<evidence type="ECO:0000313" key="1">
    <source>
        <dbReference type="EMBL" id="GAI88120.1"/>
    </source>
</evidence>
<dbReference type="AlphaFoldDB" id="X1TKM7"/>
<dbReference type="EMBL" id="BARW01023914">
    <property type="protein sequence ID" value="GAI88120.1"/>
    <property type="molecule type" value="Genomic_DNA"/>
</dbReference>
<accession>X1TKM7</accession>
<gene>
    <name evidence="1" type="ORF">S12H4_39558</name>
</gene>
<reference evidence="1" key="1">
    <citation type="journal article" date="2014" name="Front. Microbiol.">
        <title>High frequency of phylogenetically diverse reductive dehalogenase-homologous genes in deep subseafloor sedimentary metagenomes.</title>
        <authorList>
            <person name="Kawai M."/>
            <person name="Futagami T."/>
            <person name="Toyoda A."/>
            <person name="Takaki Y."/>
            <person name="Nishi S."/>
            <person name="Hori S."/>
            <person name="Arai W."/>
            <person name="Tsubouchi T."/>
            <person name="Morono Y."/>
            <person name="Uchiyama I."/>
            <person name="Ito T."/>
            <person name="Fujiyama A."/>
            <person name="Inagaki F."/>
            <person name="Takami H."/>
        </authorList>
    </citation>
    <scope>NUCLEOTIDE SEQUENCE</scope>
    <source>
        <strain evidence="1">Expedition CK06-06</strain>
    </source>
</reference>
<protein>
    <submittedName>
        <fullName evidence="1">Uncharacterized protein</fullName>
    </submittedName>
</protein>
<proteinExistence type="predicted"/>
<sequence>CTICIHQQRTSYYYNYQDDKIVSYKKVDFDNGRAPWVVTITVLVEQEFNEFGQVVKKNHFLIDGILTTDSTLISYDTIVYFNNRILIYVKYVINPKDC</sequence>